<comment type="caution">
    <text evidence="1">The sequence shown here is derived from an EMBL/GenBank/DDBJ whole genome shotgun (WGS) entry which is preliminary data.</text>
</comment>
<evidence type="ECO:0000313" key="2">
    <source>
        <dbReference type="Proteomes" id="UP001066276"/>
    </source>
</evidence>
<reference evidence="1" key="1">
    <citation type="journal article" date="2022" name="bioRxiv">
        <title>Sequencing and chromosome-scale assembly of the giantPleurodeles waltlgenome.</title>
        <authorList>
            <person name="Brown T."/>
            <person name="Elewa A."/>
            <person name="Iarovenko S."/>
            <person name="Subramanian E."/>
            <person name="Araus A.J."/>
            <person name="Petzold A."/>
            <person name="Susuki M."/>
            <person name="Suzuki K.-i.T."/>
            <person name="Hayashi T."/>
            <person name="Toyoda A."/>
            <person name="Oliveira C."/>
            <person name="Osipova E."/>
            <person name="Leigh N.D."/>
            <person name="Simon A."/>
            <person name="Yun M.H."/>
        </authorList>
    </citation>
    <scope>NUCLEOTIDE SEQUENCE</scope>
    <source>
        <strain evidence="1">20211129_DDA</strain>
        <tissue evidence="1">Liver</tissue>
    </source>
</reference>
<proteinExistence type="predicted"/>
<accession>A0AAV7QRY9</accession>
<dbReference type="EMBL" id="JANPWB010000010">
    <property type="protein sequence ID" value="KAJ1141110.1"/>
    <property type="molecule type" value="Genomic_DNA"/>
</dbReference>
<protein>
    <submittedName>
        <fullName evidence="1">Uncharacterized protein</fullName>
    </submittedName>
</protein>
<dbReference type="AlphaFoldDB" id="A0AAV7QRY9"/>
<sequence length="76" mass="8470">MPDSTTSLKVMEPTPVKSVSKNVSSSTHAAHFCLLRSSQAFQGKPVCSGKTCLEHTKNLMVPEKEKKRYSFNIQRT</sequence>
<keyword evidence="2" id="KW-1185">Reference proteome</keyword>
<organism evidence="1 2">
    <name type="scientific">Pleurodeles waltl</name>
    <name type="common">Iberian ribbed newt</name>
    <dbReference type="NCBI Taxonomy" id="8319"/>
    <lineage>
        <taxon>Eukaryota</taxon>
        <taxon>Metazoa</taxon>
        <taxon>Chordata</taxon>
        <taxon>Craniata</taxon>
        <taxon>Vertebrata</taxon>
        <taxon>Euteleostomi</taxon>
        <taxon>Amphibia</taxon>
        <taxon>Batrachia</taxon>
        <taxon>Caudata</taxon>
        <taxon>Salamandroidea</taxon>
        <taxon>Salamandridae</taxon>
        <taxon>Pleurodelinae</taxon>
        <taxon>Pleurodeles</taxon>
    </lineage>
</organism>
<evidence type="ECO:0000313" key="1">
    <source>
        <dbReference type="EMBL" id="KAJ1141110.1"/>
    </source>
</evidence>
<dbReference type="Proteomes" id="UP001066276">
    <property type="component" value="Chromosome 6"/>
</dbReference>
<gene>
    <name evidence="1" type="ORF">NDU88_007445</name>
</gene>
<name>A0AAV7QRY9_PLEWA</name>